<comment type="caution">
    <text evidence="2">The sequence shown here is derived from an EMBL/GenBank/DDBJ whole genome shotgun (WGS) entry which is preliminary data.</text>
</comment>
<evidence type="ECO:0000313" key="2">
    <source>
        <dbReference type="EMBL" id="TNU76330.1"/>
    </source>
</evidence>
<gene>
    <name evidence="2" type="ORF">FH969_03570</name>
</gene>
<evidence type="ECO:0000256" key="1">
    <source>
        <dbReference type="SAM" id="MobiDB-lite"/>
    </source>
</evidence>
<sequence>MTEPGEVERPRPGDWLSRPRPPRALDPGGDALESDGGDALDLDDADLTQRADVAELVPTPESLEERPVREHVAVFEEVHRSLVELLDDAER</sequence>
<feature type="region of interest" description="Disordered" evidence="1">
    <location>
        <begin position="1"/>
        <end position="42"/>
    </location>
</feature>
<keyword evidence="3" id="KW-1185">Reference proteome</keyword>
<feature type="compositionally biased region" description="Acidic residues" evidence="1">
    <location>
        <begin position="32"/>
        <end position="42"/>
    </location>
</feature>
<proteinExistence type="predicted"/>
<protein>
    <submittedName>
        <fullName evidence="2">Uncharacterized protein</fullName>
    </submittedName>
</protein>
<dbReference type="EMBL" id="VENP01000008">
    <property type="protein sequence ID" value="TNU76330.1"/>
    <property type="molecule type" value="Genomic_DNA"/>
</dbReference>
<evidence type="ECO:0000313" key="3">
    <source>
        <dbReference type="Proteomes" id="UP000313849"/>
    </source>
</evidence>
<dbReference type="AlphaFoldDB" id="A0A5C5BFC6"/>
<name>A0A5C5BFC6_9MICO</name>
<organism evidence="2 3">
    <name type="scientific">Miniimonas arenae</name>
    <dbReference type="NCBI Taxonomy" id="676201"/>
    <lineage>
        <taxon>Bacteria</taxon>
        <taxon>Bacillati</taxon>
        <taxon>Actinomycetota</taxon>
        <taxon>Actinomycetes</taxon>
        <taxon>Micrococcales</taxon>
        <taxon>Beutenbergiaceae</taxon>
        <taxon>Miniimonas</taxon>
    </lineage>
</organism>
<dbReference type="OrthoDB" id="4829209at2"/>
<reference evidence="2 3" key="1">
    <citation type="submission" date="2019-06" db="EMBL/GenBank/DDBJ databases">
        <title>Draft genome sequence of Miniimonas arenae KCTC 19750T isolated from sea sand.</title>
        <authorList>
            <person name="Park S.-J."/>
        </authorList>
    </citation>
    <scope>NUCLEOTIDE SEQUENCE [LARGE SCALE GENOMIC DNA]</scope>
    <source>
        <strain evidence="2 3">KCTC 19750</strain>
    </source>
</reference>
<feature type="compositionally biased region" description="Basic and acidic residues" evidence="1">
    <location>
        <begin position="1"/>
        <end position="12"/>
    </location>
</feature>
<accession>A0A5C5BFC6</accession>
<dbReference type="RefSeq" id="WP_108719728.1">
    <property type="nucleotide sequence ID" value="NZ_VENP01000008.1"/>
</dbReference>
<dbReference type="Proteomes" id="UP000313849">
    <property type="component" value="Unassembled WGS sequence"/>
</dbReference>